<keyword evidence="4" id="KW-0597">Phosphoprotein</keyword>
<evidence type="ECO:0000313" key="17">
    <source>
        <dbReference type="EMBL" id="KAJ4835674.1"/>
    </source>
</evidence>
<keyword evidence="8" id="KW-0418">Kinase</keyword>
<keyword evidence="9 13" id="KW-0067">ATP-binding</keyword>
<evidence type="ECO:0000256" key="14">
    <source>
        <dbReference type="RuleBase" id="RU000304"/>
    </source>
</evidence>
<dbReference type="EMBL" id="JAKUCV010004343">
    <property type="protein sequence ID" value="KAJ4835674.1"/>
    <property type="molecule type" value="Genomic_DNA"/>
</dbReference>
<dbReference type="CDD" id="cd06606">
    <property type="entry name" value="STKc_MAPKKK"/>
    <property type="match status" value="1"/>
</dbReference>
<dbReference type="InterPro" id="IPR008271">
    <property type="entry name" value="Ser/Thr_kinase_AS"/>
</dbReference>
<dbReference type="InterPro" id="IPR000719">
    <property type="entry name" value="Prot_kinase_dom"/>
</dbReference>
<dbReference type="GO" id="GO:0005524">
    <property type="term" value="F:ATP binding"/>
    <property type="evidence" value="ECO:0007669"/>
    <property type="project" value="UniProtKB-UniRule"/>
</dbReference>
<dbReference type="EC" id="2.7.11.25" evidence="2"/>
<keyword evidence="7 13" id="KW-0547">Nucleotide-binding</keyword>
<protein>
    <recommendedName>
        <fullName evidence="2">mitogen-activated protein kinase kinase kinase</fullName>
        <ecNumber evidence="2">2.7.11.25</ecNumber>
    </recommendedName>
</protein>
<comment type="similarity">
    <text evidence="14">Belongs to the protein kinase superfamily.</text>
</comment>
<dbReference type="Proteomes" id="UP001141552">
    <property type="component" value="Unassembled WGS sequence"/>
</dbReference>
<feature type="binding site" evidence="13">
    <location>
        <position position="33"/>
    </location>
    <ligand>
        <name>ATP</name>
        <dbReference type="ChEBI" id="CHEBI:30616"/>
    </ligand>
</feature>
<feature type="domain" description="Protein kinase" evidence="16">
    <location>
        <begin position="4"/>
        <end position="257"/>
    </location>
</feature>
<accession>A0A9Q0FRS3</accession>
<dbReference type="PROSITE" id="PS00108">
    <property type="entry name" value="PROTEIN_KINASE_ST"/>
    <property type="match status" value="1"/>
</dbReference>
<evidence type="ECO:0000256" key="3">
    <source>
        <dbReference type="ARBA" id="ARBA00022527"/>
    </source>
</evidence>
<comment type="catalytic activity">
    <reaction evidence="12">
        <text>L-seryl-[protein] + ATP = O-phospho-L-seryl-[protein] + ADP + H(+)</text>
        <dbReference type="Rhea" id="RHEA:17989"/>
        <dbReference type="Rhea" id="RHEA-COMP:9863"/>
        <dbReference type="Rhea" id="RHEA-COMP:11604"/>
        <dbReference type="ChEBI" id="CHEBI:15378"/>
        <dbReference type="ChEBI" id="CHEBI:29999"/>
        <dbReference type="ChEBI" id="CHEBI:30616"/>
        <dbReference type="ChEBI" id="CHEBI:83421"/>
        <dbReference type="ChEBI" id="CHEBI:456216"/>
        <dbReference type="EC" id="2.7.11.25"/>
    </reaction>
</comment>
<gene>
    <name evidence="17" type="ORF">Tsubulata_036529</name>
</gene>
<dbReference type="GO" id="GO:0005634">
    <property type="term" value="C:nucleus"/>
    <property type="evidence" value="ECO:0007669"/>
    <property type="project" value="UniProtKB-SubCell"/>
</dbReference>
<dbReference type="AlphaFoldDB" id="A0A9Q0FRS3"/>
<dbReference type="PROSITE" id="PS00107">
    <property type="entry name" value="PROTEIN_KINASE_ATP"/>
    <property type="match status" value="1"/>
</dbReference>
<evidence type="ECO:0000259" key="16">
    <source>
        <dbReference type="PROSITE" id="PS50011"/>
    </source>
</evidence>
<dbReference type="FunFam" id="1.10.510.10:FF:000852">
    <property type="entry name" value="Mitogen-activated protein kinase kinase kinase 17"/>
    <property type="match status" value="1"/>
</dbReference>
<dbReference type="InterPro" id="IPR052751">
    <property type="entry name" value="Plant_MAPKKK"/>
</dbReference>
<keyword evidence="10" id="KW-0539">Nucleus</keyword>
<dbReference type="SUPFAM" id="SSF56112">
    <property type="entry name" value="Protein kinase-like (PK-like)"/>
    <property type="match status" value="1"/>
</dbReference>
<dbReference type="GO" id="GO:0019901">
    <property type="term" value="F:protein kinase binding"/>
    <property type="evidence" value="ECO:0007669"/>
    <property type="project" value="UniProtKB-ARBA"/>
</dbReference>
<organism evidence="17 18">
    <name type="scientific">Turnera subulata</name>
    <dbReference type="NCBI Taxonomy" id="218843"/>
    <lineage>
        <taxon>Eukaryota</taxon>
        <taxon>Viridiplantae</taxon>
        <taxon>Streptophyta</taxon>
        <taxon>Embryophyta</taxon>
        <taxon>Tracheophyta</taxon>
        <taxon>Spermatophyta</taxon>
        <taxon>Magnoliopsida</taxon>
        <taxon>eudicotyledons</taxon>
        <taxon>Gunneridae</taxon>
        <taxon>Pentapetalae</taxon>
        <taxon>rosids</taxon>
        <taxon>fabids</taxon>
        <taxon>Malpighiales</taxon>
        <taxon>Passifloraceae</taxon>
        <taxon>Turnera</taxon>
    </lineage>
</organism>
<reference evidence="17" key="1">
    <citation type="submission" date="2022-02" db="EMBL/GenBank/DDBJ databases">
        <authorList>
            <person name="Henning P.M."/>
            <person name="McCubbin A.G."/>
            <person name="Shore J.S."/>
        </authorList>
    </citation>
    <scope>NUCLEOTIDE SEQUENCE</scope>
    <source>
        <strain evidence="17">F60SS</strain>
        <tissue evidence="17">Leaves</tissue>
    </source>
</reference>
<evidence type="ECO:0000256" key="11">
    <source>
        <dbReference type="ARBA" id="ARBA00047559"/>
    </source>
</evidence>
<dbReference type="GO" id="GO:0006970">
    <property type="term" value="P:response to osmotic stress"/>
    <property type="evidence" value="ECO:0007669"/>
    <property type="project" value="UniProtKB-ARBA"/>
</dbReference>
<evidence type="ECO:0000256" key="6">
    <source>
        <dbReference type="ARBA" id="ARBA00022682"/>
    </source>
</evidence>
<evidence type="ECO:0000256" key="13">
    <source>
        <dbReference type="PROSITE-ProRule" id="PRU10141"/>
    </source>
</evidence>
<proteinExistence type="inferred from homology"/>
<evidence type="ECO:0000313" key="18">
    <source>
        <dbReference type="Proteomes" id="UP001141552"/>
    </source>
</evidence>
<keyword evidence="3 14" id="KW-0723">Serine/threonine-protein kinase</keyword>
<dbReference type="Pfam" id="PF00069">
    <property type="entry name" value="Pkinase"/>
    <property type="match status" value="1"/>
</dbReference>
<dbReference type="InterPro" id="IPR011009">
    <property type="entry name" value="Kinase-like_dom_sf"/>
</dbReference>
<dbReference type="PROSITE" id="PS50011">
    <property type="entry name" value="PROTEIN_KINASE_DOM"/>
    <property type="match status" value="1"/>
</dbReference>
<evidence type="ECO:0000256" key="15">
    <source>
        <dbReference type="SAM" id="MobiDB-lite"/>
    </source>
</evidence>
<dbReference type="InterPro" id="IPR017441">
    <property type="entry name" value="Protein_kinase_ATP_BS"/>
</dbReference>
<name>A0A9Q0FRS3_9ROSI</name>
<feature type="compositionally biased region" description="Polar residues" evidence="15">
    <location>
        <begin position="261"/>
        <end position="279"/>
    </location>
</feature>
<dbReference type="Gene3D" id="1.10.510.10">
    <property type="entry name" value="Transferase(Phosphotransferase) domain 1"/>
    <property type="match status" value="1"/>
</dbReference>
<dbReference type="PANTHER" id="PTHR48011:SF4">
    <property type="entry name" value="MITOGEN-ACTIVATED PROTEIN KINASE KINASE KINASE 19"/>
    <property type="match status" value="1"/>
</dbReference>
<evidence type="ECO:0000256" key="9">
    <source>
        <dbReference type="ARBA" id="ARBA00022840"/>
    </source>
</evidence>
<dbReference type="GO" id="GO:0004709">
    <property type="term" value="F:MAP kinase kinase kinase activity"/>
    <property type="evidence" value="ECO:0007669"/>
    <property type="project" value="UniProtKB-EC"/>
</dbReference>
<comment type="caution">
    <text evidence="17">The sequence shown here is derived from an EMBL/GenBank/DDBJ whole genome shotgun (WGS) entry which is preliminary data.</text>
</comment>
<keyword evidence="6" id="KW-0938">Abscisic acid signaling pathway</keyword>
<evidence type="ECO:0000256" key="4">
    <source>
        <dbReference type="ARBA" id="ARBA00022553"/>
    </source>
</evidence>
<evidence type="ECO:0000256" key="5">
    <source>
        <dbReference type="ARBA" id="ARBA00022679"/>
    </source>
</evidence>
<evidence type="ECO:0000256" key="1">
    <source>
        <dbReference type="ARBA" id="ARBA00004123"/>
    </source>
</evidence>
<evidence type="ECO:0000256" key="8">
    <source>
        <dbReference type="ARBA" id="ARBA00022777"/>
    </source>
</evidence>
<dbReference type="PANTHER" id="PTHR48011">
    <property type="entry name" value="CCR4-NOT TRANSCRIPTIONAL COMPLEX SUBUNIT CAF120-RELATED"/>
    <property type="match status" value="1"/>
</dbReference>
<comment type="subcellular location">
    <subcellularLocation>
        <location evidence="1">Nucleus</location>
    </subcellularLocation>
</comment>
<reference evidence="17" key="2">
    <citation type="journal article" date="2023" name="Plants (Basel)">
        <title>Annotation of the Turnera subulata (Passifloraceae) Draft Genome Reveals the S-Locus Evolved after the Divergence of Turneroideae from Passifloroideae in a Stepwise Manner.</title>
        <authorList>
            <person name="Henning P.M."/>
            <person name="Roalson E.H."/>
            <person name="Mir W."/>
            <person name="McCubbin A.G."/>
            <person name="Shore J.S."/>
        </authorList>
    </citation>
    <scope>NUCLEOTIDE SEQUENCE</scope>
    <source>
        <strain evidence="17">F60SS</strain>
    </source>
</reference>
<dbReference type="OrthoDB" id="275301at2759"/>
<dbReference type="Gene3D" id="3.30.200.20">
    <property type="entry name" value="Phosphorylase Kinase, domain 1"/>
    <property type="match status" value="1"/>
</dbReference>
<dbReference type="SMART" id="SM00220">
    <property type="entry name" value="S_TKc"/>
    <property type="match status" value="1"/>
</dbReference>
<keyword evidence="18" id="KW-1185">Reference proteome</keyword>
<sequence length="426" mass="46960">MDYWTRGRTLGHGSTATVSLATSLQSGDVFAVKSAEISRSEFLQREQRILSSITSPYVVGYRGCDVSRENKKLMYNLFLEYIPGGTLVDVIQANGGRLEEEMIRHYTWGIVQGLDYLHSNGLVHCDIKGRNILVGSSGAKIADFGCAKRVESGAGMPIGGTPMFMAPEVARGEEQGFAGDIWALGCTIIEMASGGAPWPNANDHDPVSMIYRVGHSGLLPEFPCCLSEQARDFLDKCLRRDPKERWTASQLLKHPFLGESNSLSKQETNSSSNSPTSILDQGVWNSLDEPESLEIINLGHTGGLSSAGERIRGLSLDSGEPSWDWDDSWITVREGSSWRCDRIMGDVEARDDDVFSCDSVMEEGAGSKELLSVLLDINISCRKNRWDSWGDCKYGGDSFVSSSNLYFDRDRDTLLHPVMSRSLLQT</sequence>
<evidence type="ECO:0000256" key="7">
    <source>
        <dbReference type="ARBA" id="ARBA00022741"/>
    </source>
</evidence>
<evidence type="ECO:0000256" key="2">
    <source>
        <dbReference type="ARBA" id="ARBA00012406"/>
    </source>
</evidence>
<keyword evidence="5" id="KW-0808">Transferase</keyword>
<evidence type="ECO:0000256" key="12">
    <source>
        <dbReference type="ARBA" id="ARBA00048329"/>
    </source>
</evidence>
<evidence type="ECO:0000256" key="10">
    <source>
        <dbReference type="ARBA" id="ARBA00023242"/>
    </source>
</evidence>
<dbReference type="GO" id="GO:0009738">
    <property type="term" value="P:abscisic acid-activated signaling pathway"/>
    <property type="evidence" value="ECO:0007669"/>
    <property type="project" value="UniProtKB-KW"/>
</dbReference>
<comment type="catalytic activity">
    <reaction evidence="11">
        <text>L-threonyl-[protein] + ATP = O-phospho-L-threonyl-[protein] + ADP + H(+)</text>
        <dbReference type="Rhea" id="RHEA:46608"/>
        <dbReference type="Rhea" id="RHEA-COMP:11060"/>
        <dbReference type="Rhea" id="RHEA-COMP:11605"/>
        <dbReference type="ChEBI" id="CHEBI:15378"/>
        <dbReference type="ChEBI" id="CHEBI:30013"/>
        <dbReference type="ChEBI" id="CHEBI:30616"/>
        <dbReference type="ChEBI" id="CHEBI:61977"/>
        <dbReference type="ChEBI" id="CHEBI:456216"/>
        <dbReference type="EC" id="2.7.11.25"/>
    </reaction>
</comment>
<feature type="region of interest" description="Disordered" evidence="15">
    <location>
        <begin position="261"/>
        <end position="281"/>
    </location>
</feature>